<evidence type="ECO:0000313" key="8">
    <source>
        <dbReference type="EMBL" id="MBI5170298.1"/>
    </source>
</evidence>
<evidence type="ECO:0000256" key="4">
    <source>
        <dbReference type="ARBA" id="ARBA00023136"/>
    </source>
</evidence>
<feature type="transmembrane region" description="Helical" evidence="5">
    <location>
        <begin position="283"/>
        <end position="306"/>
    </location>
</feature>
<keyword evidence="2 5" id="KW-0812">Transmembrane</keyword>
<reference evidence="8" key="1">
    <citation type="submission" date="2020-07" db="EMBL/GenBank/DDBJ databases">
        <title>Huge and variable diversity of episymbiotic CPR bacteria and DPANN archaea in groundwater ecosystems.</title>
        <authorList>
            <person name="He C.Y."/>
            <person name="Keren R."/>
            <person name="Whittaker M."/>
            <person name="Farag I.F."/>
            <person name="Doudna J."/>
            <person name="Cate J.H.D."/>
            <person name="Banfield J.F."/>
        </authorList>
    </citation>
    <scope>NUCLEOTIDE SEQUENCE</scope>
    <source>
        <strain evidence="8">NC_groundwater_1813_Pr3_B-0.1um_71_17</strain>
    </source>
</reference>
<dbReference type="Proteomes" id="UP000696931">
    <property type="component" value="Unassembled WGS sequence"/>
</dbReference>
<evidence type="ECO:0000256" key="1">
    <source>
        <dbReference type="ARBA" id="ARBA00004141"/>
    </source>
</evidence>
<comment type="subcellular location">
    <subcellularLocation>
        <location evidence="5">Cell membrane</location>
        <topology evidence="5">Multi-pass membrane protein</topology>
    </subcellularLocation>
    <subcellularLocation>
        <location evidence="1">Membrane</location>
        <topology evidence="1">Multi-pass membrane protein</topology>
    </subcellularLocation>
</comment>
<keyword evidence="4 5" id="KW-0472">Membrane</keyword>
<dbReference type="AlphaFoldDB" id="A0A933SEK0"/>
<feature type="transmembrane region" description="Helical" evidence="5">
    <location>
        <begin position="97"/>
        <end position="120"/>
    </location>
</feature>
<feature type="transmembrane region" description="Helical" evidence="5">
    <location>
        <begin position="132"/>
        <end position="155"/>
    </location>
</feature>
<keyword evidence="3 5" id="KW-1133">Transmembrane helix</keyword>
<feature type="transmembrane region" description="Helical" evidence="5">
    <location>
        <begin position="211"/>
        <end position="233"/>
    </location>
</feature>
<evidence type="ECO:0000259" key="7">
    <source>
        <dbReference type="PROSITE" id="PS50928"/>
    </source>
</evidence>
<comment type="similarity">
    <text evidence="6">Belongs to the binding-protein-dependent transport system permease family. CysTW subfamily.</text>
</comment>
<evidence type="ECO:0000313" key="9">
    <source>
        <dbReference type="Proteomes" id="UP000696931"/>
    </source>
</evidence>
<protein>
    <recommendedName>
        <fullName evidence="6">Phosphate transport system permease protein</fullName>
    </recommendedName>
</protein>
<gene>
    <name evidence="8" type="primary">pstC</name>
    <name evidence="8" type="ORF">HZA61_12490</name>
</gene>
<keyword evidence="6" id="KW-0592">Phosphate transport</keyword>
<dbReference type="PANTHER" id="PTHR42727">
    <property type="entry name" value="PHOSPHATE TRANSPORT SYSTEM PERMEASE PROTEIN"/>
    <property type="match status" value="1"/>
</dbReference>
<evidence type="ECO:0000256" key="2">
    <source>
        <dbReference type="ARBA" id="ARBA00022692"/>
    </source>
</evidence>
<organism evidence="8 9">
    <name type="scientific">Eiseniibacteriota bacterium</name>
    <dbReference type="NCBI Taxonomy" id="2212470"/>
    <lineage>
        <taxon>Bacteria</taxon>
        <taxon>Candidatus Eiseniibacteriota</taxon>
    </lineage>
</organism>
<dbReference type="SUPFAM" id="SSF161098">
    <property type="entry name" value="MetI-like"/>
    <property type="match status" value="1"/>
</dbReference>
<dbReference type="PANTHER" id="PTHR42727:SF1">
    <property type="entry name" value="PHOSPHATE TRANSPORT SYSTEM PERMEASE"/>
    <property type="match status" value="1"/>
</dbReference>
<sequence length="316" mass="33460">MSLGPIQPGVNVARRRRLQRLREGFIAWVLRACAFSAVAGLLLIMVFVFREALPIFTNAETQREANFGGFFSVPNWQPVSDVPKYGLVPLLVGTLKIVAVAMAFAVPVAVLAALFASEFASPRLREMLKPAIEMLAGIPSVVLGFFALMVLASWLQAVTGAHVRLNAFNAGIALALGILPTTFTVCEDALRAVPKSYREASLALGASRWQTAWRVTLPAASAGVAAAILLGLARATGETMIVLMASGNAALGTANVFDSARTLSATIAAELAEVVVGSPHYSVLFFLGALLFLITFVINVAAGLLVDRLRRRLAGA</sequence>
<keyword evidence="5" id="KW-0813">Transport</keyword>
<keyword evidence="6" id="KW-1003">Cell membrane</keyword>
<dbReference type="PROSITE" id="PS50928">
    <property type="entry name" value="ABC_TM1"/>
    <property type="match status" value="1"/>
</dbReference>
<evidence type="ECO:0000256" key="6">
    <source>
        <dbReference type="RuleBase" id="RU363054"/>
    </source>
</evidence>
<dbReference type="Pfam" id="PF00528">
    <property type="entry name" value="BPD_transp_1"/>
    <property type="match status" value="1"/>
</dbReference>
<feature type="domain" description="ABC transmembrane type-1" evidence="7">
    <location>
        <begin position="91"/>
        <end position="302"/>
    </location>
</feature>
<dbReference type="Gene3D" id="1.10.3720.10">
    <property type="entry name" value="MetI-like"/>
    <property type="match status" value="1"/>
</dbReference>
<evidence type="ECO:0000256" key="5">
    <source>
        <dbReference type="RuleBase" id="RU363032"/>
    </source>
</evidence>
<evidence type="ECO:0000256" key="3">
    <source>
        <dbReference type="ARBA" id="ARBA00022989"/>
    </source>
</evidence>
<dbReference type="GO" id="GO:0006817">
    <property type="term" value="P:phosphate ion transport"/>
    <property type="evidence" value="ECO:0007669"/>
    <property type="project" value="UniProtKB-KW"/>
</dbReference>
<dbReference type="InterPro" id="IPR000515">
    <property type="entry name" value="MetI-like"/>
</dbReference>
<dbReference type="EMBL" id="JACRIW010000090">
    <property type="protein sequence ID" value="MBI5170298.1"/>
    <property type="molecule type" value="Genomic_DNA"/>
</dbReference>
<dbReference type="GO" id="GO:0005886">
    <property type="term" value="C:plasma membrane"/>
    <property type="evidence" value="ECO:0007669"/>
    <property type="project" value="UniProtKB-SubCell"/>
</dbReference>
<proteinExistence type="inferred from homology"/>
<dbReference type="CDD" id="cd06261">
    <property type="entry name" value="TM_PBP2"/>
    <property type="match status" value="1"/>
</dbReference>
<dbReference type="GO" id="GO:0005315">
    <property type="term" value="F:phosphate transmembrane transporter activity"/>
    <property type="evidence" value="ECO:0007669"/>
    <property type="project" value="InterPro"/>
</dbReference>
<name>A0A933SEK0_UNCEI</name>
<comment type="caution">
    <text evidence="8">The sequence shown here is derived from an EMBL/GenBank/DDBJ whole genome shotgun (WGS) entry which is preliminary data.</text>
</comment>
<dbReference type="InterPro" id="IPR035906">
    <property type="entry name" value="MetI-like_sf"/>
</dbReference>
<feature type="transmembrane region" description="Helical" evidence="5">
    <location>
        <begin position="25"/>
        <end position="49"/>
    </location>
</feature>
<comment type="function">
    <text evidence="6">Part of the binding-protein-dependent transport system for phosphate; probably responsible for the translocation of the substrate across the membrane.</text>
</comment>
<feature type="transmembrane region" description="Helical" evidence="5">
    <location>
        <begin position="167"/>
        <end position="190"/>
    </location>
</feature>
<accession>A0A933SEK0</accession>
<dbReference type="InterPro" id="IPR011864">
    <property type="entry name" value="Phosphate_PstC"/>
</dbReference>
<dbReference type="NCBIfam" id="TIGR02138">
    <property type="entry name" value="phosphate_pstC"/>
    <property type="match status" value="1"/>
</dbReference>